<organism evidence="2 3">
    <name type="scientific">Nonlabens xylanidelens</name>
    <dbReference type="NCBI Taxonomy" id="191564"/>
    <lineage>
        <taxon>Bacteria</taxon>
        <taxon>Pseudomonadati</taxon>
        <taxon>Bacteroidota</taxon>
        <taxon>Flavobacteriia</taxon>
        <taxon>Flavobacteriales</taxon>
        <taxon>Flavobacteriaceae</taxon>
        <taxon>Nonlabens</taxon>
    </lineage>
</organism>
<gene>
    <name evidence="2" type="ORF">LY01_00259</name>
</gene>
<reference evidence="2 3" key="1">
    <citation type="submission" date="2018-02" db="EMBL/GenBank/DDBJ databases">
        <title>Genomic Encyclopedia of Archaeal and Bacterial Type Strains, Phase II (KMG-II): from individual species to whole genera.</title>
        <authorList>
            <person name="Goeker M."/>
        </authorList>
    </citation>
    <scope>NUCLEOTIDE SEQUENCE [LARGE SCALE GENOMIC DNA]</scope>
    <source>
        <strain evidence="2 3">DSM 16809</strain>
    </source>
</reference>
<dbReference type="OrthoDB" id="5290748at2"/>
<proteinExistence type="predicted"/>
<keyword evidence="3" id="KW-1185">Reference proteome</keyword>
<name>A0A2S6IQC3_9FLAO</name>
<dbReference type="InterPro" id="IPR025404">
    <property type="entry name" value="DUF4130"/>
</dbReference>
<dbReference type="Pfam" id="PF13566">
    <property type="entry name" value="DUF4130"/>
    <property type="match status" value="1"/>
</dbReference>
<evidence type="ECO:0000313" key="3">
    <source>
        <dbReference type="Proteomes" id="UP000239002"/>
    </source>
</evidence>
<dbReference type="NCBIfam" id="TIGR03915">
    <property type="entry name" value="SAM_7_link_chp"/>
    <property type="match status" value="1"/>
</dbReference>
<dbReference type="EMBL" id="PTJE01000001">
    <property type="protein sequence ID" value="PPK96439.1"/>
    <property type="molecule type" value="Genomic_DNA"/>
</dbReference>
<dbReference type="RefSeq" id="WP_104514000.1">
    <property type="nucleotide sequence ID" value="NZ_MQVW01000022.1"/>
</dbReference>
<dbReference type="AlphaFoldDB" id="A0A2S6IQC3"/>
<feature type="domain" description="DUF4130" evidence="1">
    <location>
        <begin position="85"/>
        <end position="265"/>
    </location>
</feature>
<protein>
    <submittedName>
        <fullName evidence="2">Putative DNA metabolism protein</fullName>
    </submittedName>
</protein>
<evidence type="ECO:0000259" key="1">
    <source>
        <dbReference type="Pfam" id="PF13566"/>
    </source>
</evidence>
<dbReference type="Proteomes" id="UP000239002">
    <property type="component" value="Unassembled WGS sequence"/>
</dbReference>
<comment type="caution">
    <text evidence="2">The sequence shown here is derived from an EMBL/GenBank/DDBJ whole genome shotgun (WGS) entry which is preliminary data.</text>
</comment>
<evidence type="ECO:0000313" key="2">
    <source>
        <dbReference type="EMBL" id="PPK96439.1"/>
    </source>
</evidence>
<dbReference type="InterPro" id="IPR023875">
    <property type="entry name" value="DNA_repair_put"/>
</dbReference>
<sequence length="267" mass="31518">MTTTLLYDGSLNGLMTAIFTIYDRKIKLPIIALDSRTQNDLFEGTELVITDPDKAQRVWNRFKSLCNHRDSHQVYCAFLSEIIGIENTIYEYLKMTFMDQKAPSGDYANTTVLKLSQAAKMVGREKHRMEAFVRFHLIDEETYYANIEPDFNVLPLIMKHFKNRYADQKWIIYDLKRNYGISYDLKTVQEVQIDFNKARGQRGILNTTVSGKDDEMTVKGSFRESENNYKDLWNQYFKSTNIESRKNLKLHLQHVPKRYWKYLSEKV</sequence>
<accession>A0A2S6IQC3</accession>